<dbReference type="Gene3D" id="3.40.50.1820">
    <property type="entry name" value="alpha/beta hydrolase"/>
    <property type="match status" value="1"/>
</dbReference>
<evidence type="ECO:0000313" key="4">
    <source>
        <dbReference type="Proteomes" id="UP000315783"/>
    </source>
</evidence>
<dbReference type="AlphaFoldDB" id="A0A545VFH0"/>
<dbReference type="Pfam" id="PF07859">
    <property type="entry name" value="Abhydrolase_3"/>
    <property type="match status" value="1"/>
</dbReference>
<dbReference type="PANTHER" id="PTHR48081:SF8">
    <property type="entry name" value="ALPHA_BETA HYDROLASE FOLD-3 DOMAIN-CONTAINING PROTEIN-RELATED"/>
    <property type="match status" value="1"/>
</dbReference>
<dbReference type="InterPro" id="IPR050300">
    <property type="entry name" value="GDXG_lipolytic_enzyme"/>
</dbReference>
<proteinExistence type="predicted"/>
<dbReference type="PANTHER" id="PTHR48081">
    <property type="entry name" value="AB HYDROLASE SUPERFAMILY PROTEIN C4A8.06C"/>
    <property type="match status" value="1"/>
</dbReference>
<comment type="caution">
    <text evidence="3">The sequence shown here is derived from an EMBL/GenBank/DDBJ whole genome shotgun (WGS) entry which is preliminary data.</text>
</comment>
<name>A0A545VFH0_9HYPO</name>
<dbReference type="GO" id="GO:0016787">
    <property type="term" value="F:hydrolase activity"/>
    <property type="evidence" value="ECO:0007669"/>
    <property type="project" value="UniProtKB-KW"/>
</dbReference>
<keyword evidence="4" id="KW-1185">Reference proteome</keyword>
<dbReference type="SUPFAM" id="SSF53474">
    <property type="entry name" value="alpha/beta-Hydrolases"/>
    <property type="match status" value="1"/>
</dbReference>
<keyword evidence="1" id="KW-0378">Hydrolase</keyword>
<organism evidence="3 4">
    <name type="scientific">Cordyceps javanica</name>
    <dbReference type="NCBI Taxonomy" id="43265"/>
    <lineage>
        <taxon>Eukaryota</taxon>
        <taxon>Fungi</taxon>
        <taxon>Dikarya</taxon>
        <taxon>Ascomycota</taxon>
        <taxon>Pezizomycotina</taxon>
        <taxon>Sordariomycetes</taxon>
        <taxon>Hypocreomycetidae</taxon>
        <taxon>Hypocreales</taxon>
        <taxon>Cordycipitaceae</taxon>
        <taxon>Cordyceps</taxon>
    </lineage>
</organism>
<protein>
    <submittedName>
        <fullName evidence="3">Esterase</fullName>
    </submittedName>
</protein>
<dbReference type="InterPro" id="IPR013094">
    <property type="entry name" value="AB_hydrolase_3"/>
</dbReference>
<accession>A0A545VFH0</accession>
<dbReference type="InterPro" id="IPR029058">
    <property type="entry name" value="AB_hydrolase_fold"/>
</dbReference>
<dbReference type="Proteomes" id="UP000315783">
    <property type="component" value="Unassembled WGS sequence"/>
</dbReference>
<dbReference type="STRING" id="43265.A0A545VFH0"/>
<feature type="domain" description="Alpha/beta hydrolase fold-3" evidence="2">
    <location>
        <begin position="78"/>
        <end position="279"/>
    </location>
</feature>
<dbReference type="OrthoDB" id="2152029at2759"/>
<evidence type="ECO:0000313" key="3">
    <source>
        <dbReference type="EMBL" id="TQW00461.1"/>
    </source>
</evidence>
<evidence type="ECO:0000256" key="1">
    <source>
        <dbReference type="ARBA" id="ARBA00022801"/>
    </source>
</evidence>
<reference evidence="3 4" key="1">
    <citation type="journal article" date="2019" name="Appl. Microbiol. Biotechnol.">
        <title>Genome sequence of Isaria javanica and comparative genome analysis insights into family S53 peptidase evolution in fungal entomopathogens.</title>
        <authorList>
            <person name="Lin R."/>
            <person name="Zhang X."/>
            <person name="Xin B."/>
            <person name="Zou M."/>
            <person name="Gao Y."/>
            <person name="Qin F."/>
            <person name="Hu Q."/>
            <person name="Xie B."/>
            <person name="Cheng X."/>
        </authorList>
    </citation>
    <scope>NUCLEOTIDE SEQUENCE [LARGE SCALE GENOMIC DNA]</scope>
    <source>
        <strain evidence="3 4">IJ1G</strain>
    </source>
</reference>
<gene>
    <name evidence="3" type="ORF">IF1G_00392</name>
</gene>
<dbReference type="EMBL" id="SPUK01000001">
    <property type="protein sequence ID" value="TQW00461.1"/>
    <property type="molecule type" value="Genomic_DNA"/>
</dbReference>
<sequence>MPSWKAIFFRHLLAWTYKPFQRTPESFHARVQKERKEASCEPSDKIRAQISIEETESGGCRVFHATPNDDDGPIEARILFIHGGSFIFELSPLHWDFVVVLARKLRARVTVPVYPLAPEHKLVEMYDMLQPLYDEMAASTDVTPFWAVGDSAGGTFTLGLTQRALDAGKPVADRLVPISPCVDGTMTNPDLFVVGIEKDPMLSLTGVVISLHLFLGALKREDPLITTINGTIQGLPPMFVTLGTDDLLYPDAELFVQKAKDSGCDVTSVLGEGLFHDWLIFPLPEATETQQQLFDWLRSSRPGGGH</sequence>
<evidence type="ECO:0000259" key="2">
    <source>
        <dbReference type="Pfam" id="PF07859"/>
    </source>
</evidence>